<dbReference type="InterPro" id="IPR036388">
    <property type="entry name" value="WH-like_DNA-bd_sf"/>
</dbReference>
<dbReference type="Gene3D" id="3.40.190.290">
    <property type="match status" value="1"/>
</dbReference>
<keyword evidence="3" id="KW-0238">DNA-binding</keyword>
<dbReference type="GO" id="GO:0003700">
    <property type="term" value="F:DNA-binding transcription factor activity"/>
    <property type="evidence" value="ECO:0007669"/>
    <property type="project" value="InterPro"/>
</dbReference>
<sequence length="293" mass="32718">MDWNYLRTFHAVAETGSLTAAADRLGISHATAFRHIKAFETDLGSRLFEKVRGRYRLTEAGSDIVDLVRTVAVSVEDIDRKITGSDIALKGRVRLTAPASFSCHFLPQLLSGLRNAFPRITVELLSSNEEVNMSSRASEIALRVTPEPPEHLIGRKIADIPWGIYGSEDYFRLHGVPESLEELDRHLLIGATGGLARRQGFAYLDKMFRERIVSRCDDLMAMAAFARHGQGLALLPGDVAAEGLELAFRPALLPPNQLWLLTHPDLRHVERVRQVMRHLGDVLKKDERLVSPV</sequence>
<evidence type="ECO:0000256" key="2">
    <source>
        <dbReference type="ARBA" id="ARBA00023015"/>
    </source>
</evidence>
<organism evidence="6 7">
    <name type="scientific">Roseibium aggregatum</name>
    <dbReference type="NCBI Taxonomy" id="187304"/>
    <lineage>
        <taxon>Bacteria</taxon>
        <taxon>Pseudomonadati</taxon>
        <taxon>Pseudomonadota</taxon>
        <taxon>Alphaproteobacteria</taxon>
        <taxon>Hyphomicrobiales</taxon>
        <taxon>Stappiaceae</taxon>
        <taxon>Roseibium</taxon>
    </lineage>
</organism>
<dbReference type="InterPro" id="IPR000847">
    <property type="entry name" value="LysR_HTH_N"/>
</dbReference>
<keyword evidence="2" id="KW-0805">Transcription regulation</keyword>
<evidence type="ECO:0000313" key="6">
    <source>
        <dbReference type="EMBL" id="MBN9669677.1"/>
    </source>
</evidence>
<dbReference type="Gene3D" id="1.10.10.10">
    <property type="entry name" value="Winged helix-like DNA-binding domain superfamily/Winged helix DNA-binding domain"/>
    <property type="match status" value="1"/>
</dbReference>
<reference evidence="6" key="1">
    <citation type="submission" date="2020-12" db="EMBL/GenBank/DDBJ databases">
        <title>Oil enriched cultivation method for isolating marine PHA-producing bacteria.</title>
        <authorList>
            <person name="Zheng W."/>
            <person name="Yu S."/>
            <person name="Huang Y."/>
        </authorList>
    </citation>
    <scope>NUCLEOTIDE SEQUENCE</scope>
    <source>
        <strain evidence="6">SY-2-12</strain>
    </source>
</reference>
<comment type="similarity">
    <text evidence="1">Belongs to the LysR transcriptional regulatory family.</text>
</comment>
<evidence type="ECO:0000313" key="7">
    <source>
        <dbReference type="Proteomes" id="UP000664096"/>
    </source>
</evidence>
<dbReference type="EMBL" id="JAEKJZ010000001">
    <property type="protein sequence ID" value="MBN9669677.1"/>
    <property type="molecule type" value="Genomic_DNA"/>
</dbReference>
<dbReference type="PANTHER" id="PTHR30537">
    <property type="entry name" value="HTH-TYPE TRANSCRIPTIONAL REGULATOR"/>
    <property type="match status" value="1"/>
</dbReference>
<dbReference type="Pfam" id="PF03466">
    <property type="entry name" value="LysR_substrate"/>
    <property type="match status" value="1"/>
</dbReference>
<dbReference type="AlphaFoldDB" id="A0A939EAL0"/>
<dbReference type="SUPFAM" id="SSF53850">
    <property type="entry name" value="Periplasmic binding protein-like II"/>
    <property type="match status" value="1"/>
</dbReference>
<proteinExistence type="inferred from homology"/>
<evidence type="ECO:0000256" key="4">
    <source>
        <dbReference type="ARBA" id="ARBA00023163"/>
    </source>
</evidence>
<evidence type="ECO:0000259" key="5">
    <source>
        <dbReference type="PROSITE" id="PS50931"/>
    </source>
</evidence>
<dbReference type="RefSeq" id="WP_207139223.1">
    <property type="nucleotide sequence ID" value="NZ_JAEKJZ010000001.1"/>
</dbReference>
<dbReference type="InterPro" id="IPR005119">
    <property type="entry name" value="LysR_subst-bd"/>
</dbReference>
<keyword evidence="4" id="KW-0804">Transcription</keyword>
<protein>
    <submittedName>
        <fullName evidence="6">LysR family transcriptional regulator</fullName>
    </submittedName>
</protein>
<gene>
    <name evidence="6" type="ORF">JF539_04960</name>
</gene>
<dbReference type="InterPro" id="IPR058163">
    <property type="entry name" value="LysR-type_TF_proteobact-type"/>
</dbReference>
<evidence type="ECO:0000256" key="1">
    <source>
        <dbReference type="ARBA" id="ARBA00009437"/>
    </source>
</evidence>
<dbReference type="Proteomes" id="UP000664096">
    <property type="component" value="Unassembled WGS sequence"/>
</dbReference>
<comment type="caution">
    <text evidence="6">The sequence shown here is derived from an EMBL/GenBank/DDBJ whole genome shotgun (WGS) entry which is preliminary data.</text>
</comment>
<dbReference type="GO" id="GO:0006351">
    <property type="term" value="P:DNA-templated transcription"/>
    <property type="evidence" value="ECO:0007669"/>
    <property type="project" value="TreeGrafter"/>
</dbReference>
<evidence type="ECO:0000256" key="3">
    <source>
        <dbReference type="ARBA" id="ARBA00023125"/>
    </source>
</evidence>
<dbReference type="GO" id="GO:0043565">
    <property type="term" value="F:sequence-specific DNA binding"/>
    <property type="evidence" value="ECO:0007669"/>
    <property type="project" value="TreeGrafter"/>
</dbReference>
<name>A0A939EAL0_9HYPH</name>
<accession>A0A939EAL0</accession>
<dbReference type="Pfam" id="PF00126">
    <property type="entry name" value="HTH_1"/>
    <property type="match status" value="1"/>
</dbReference>
<feature type="domain" description="HTH lysR-type" evidence="5">
    <location>
        <begin position="1"/>
        <end position="58"/>
    </location>
</feature>
<dbReference type="PROSITE" id="PS50931">
    <property type="entry name" value="HTH_LYSR"/>
    <property type="match status" value="1"/>
</dbReference>
<dbReference type="PANTHER" id="PTHR30537:SF3">
    <property type="entry name" value="TRANSCRIPTIONAL REGULATORY PROTEIN"/>
    <property type="match status" value="1"/>
</dbReference>
<dbReference type="SUPFAM" id="SSF46785">
    <property type="entry name" value="Winged helix' DNA-binding domain"/>
    <property type="match status" value="1"/>
</dbReference>
<dbReference type="InterPro" id="IPR036390">
    <property type="entry name" value="WH_DNA-bd_sf"/>
</dbReference>